<dbReference type="GO" id="GO:0005886">
    <property type="term" value="C:plasma membrane"/>
    <property type="evidence" value="ECO:0007669"/>
    <property type="project" value="UniProtKB-SubCell"/>
</dbReference>
<dbReference type="InterPro" id="IPR003594">
    <property type="entry name" value="HATPase_dom"/>
</dbReference>
<evidence type="ECO:0000256" key="11">
    <source>
        <dbReference type="ARBA" id="ARBA00022989"/>
    </source>
</evidence>
<dbReference type="CDD" id="cd12912">
    <property type="entry name" value="PDC2_MCP_like"/>
    <property type="match status" value="1"/>
</dbReference>
<evidence type="ECO:0000256" key="7">
    <source>
        <dbReference type="ARBA" id="ARBA00022692"/>
    </source>
</evidence>
<dbReference type="InterPro" id="IPR000700">
    <property type="entry name" value="PAS-assoc_C"/>
</dbReference>
<keyword evidence="5" id="KW-0597">Phosphoprotein</keyword>
<keyword evidence="9" id="KW-0418">Kinase</keyword>
<dbReference type="PANTHER" id="PTHR43065:SF10">
    <property type="entry name" value="PEROXIDE STRESS-ACTIVATED HISTIDINE KINASE MAK3"/>
    <property type="match status" value="1"/>
</dbReference>
<protein>
    <recommendedName>
        <fullName evidence="3">histidine kinase</fullName>
        <ecNumber evidence="3">2.7.13.3</ecNumber>
    </recommendedName>
</protein>
<dbReference type="Proteomes" id="UP001138661">
    <property type="component" value="Unassembled WGS sequence"/>
</dbReference>
<keyword evidence="7 14" id="KW-0812">Transmembrane</keyword>
<dbReference type="Pfam" id="PF02518">
    <property type="entry name" value="HATPase_c"/>
    <property type="match status" value="1"/>
</dbReference>
<dbReference type="Pfam" id="PF13426">
    <property type="entry name" value="PAS_9"/>
    <property type="match status" value="1"/>
</dbReference>
<dbReference type="InterPro" id="IPR005467">
    <property type="entry name" value="His_kinase_dom"/>
</dbReference>
<evidence type="ECO:0000259" key="16">
    <source>
        <dbReference type="PROSITE" id="PS50112"/>
    </source>
</evidence>
<comment type="catalytic activity">
    <reaction evidence="1">
        <text>ATP + protein L-histidine = ADP + protein N-phospho-L-histidine.</text>
        <dbReference type="EC" id="2.7.13.3"/>
    </reaction>
</comment>
<keyword evidence="4" id="KW-1003">Cell membrane</keyword>
<dbReference type="PROSITE" id="PS50112">
    <property type="entry name" value="PAS"/>
    <property type="match status" value="1"/>
</dbReference>
<dbReference type="InterPro" id="IPR003661">
    <property type="entry name" value="HisK_dim/P_dom"/>
</dbReference>
<evidence type="ECO:0000256" key="14">
    <source>
        <dbReference type="SAM" id="Phobius"/>
    </source>
</evidence>
<dbReference type="PROSITE" id="PS50109">
    <property type="entry name" value="HIS_KIN"/>
    <property type="match status" value="1"/>
</dbReference>
<proteinExistence type="predicted"/>
<sequence>MKISLGMVLALCLAGLQFVAVTFVVFSSFLTSEKVLLAHARDLLRDVGTNTIEHSKGFLKPARGAAELATRLAENEVIASDNFEQLEKLLFQQLQISPQFAGVFYGDETGNFVYVMRSDGPGPFRSKIVMWEDGQRTTDLIWRDDRYAIVEERADPTDTYDPRERLWYQTASEKLTSIWTDPYIFFTSQKPGITAASPVFDPFGGIRGVVGVDIGIDAISEFLSRLNVGDSGKALILNRNGDVIAHPNQELIRTQNTDGTFRFVNIAEIGDPVARAAFGHLDSTAEVSVEREVSSRFGLGDSTFVSTLMPVISEELPWTIAVYAPEADFTGEIKANRSQNVWIAASIALISGIFGLVLANYIHKPVRAFAVRSSLVSQGEVSASEPLPKTYRELERANETLVQAIAERKKSEAEFGRTFDLASRGMAQIQAKTGKLMRVNTKFADMLGYTNDEVLQLTAHDISHPDDPVAAFFFEDGGNTGSEYLHEKRLLRKDRSVIWVSENVIVIRDDAGNPLHAVVTVDDITERKASERKIQQLSWDLSHSARVNVMGQMATSLAHELNQPLLAITQNMDSALFNLQQSTCDIEELKTILQETDRQAHRAGDIIKALRGFVKKDGVEKAEFDFQELLEQTLQLVRSEAKEHGIHISTDAVDLDPVYGSRVQIAQVLVNLLRNAIEAIADSDVEERLVKLKAMNTDNGLMVDVLDTGPGFDPTSDLFEQFETTKEDGMGLGLSICRTIVESHGGKLWYQEDENGNSRFCFTLPALIPKSVPEIQNELSA</sequence>
<keyword evidence="6" id="KW-0808">Transferase</keyword>
<keyword evidence="11 14" id="KW-1133">Transmembrane helix</keyword>
<evidence type="ECO:0000256" key="13">
    <source>
        <dbReference type="ARBA" id="ARBA00023136"/>
    </source>
</evidence>
<evidence type="ECO:0000256" key="1">
    <source>
        <dbReference type="ARBA" id="ARBA00000085"/>
    </source>
</evidence>
<evidence type="ECO:0000256" key="5">
    <source>
        <dbReference type="ARBA" id="ARBA00022553"/>
    </source>
</evidence>
<dbReference type="CDD" id="cd12913">
    <property type="entry name" value="PDC1_MCP_like"/>
    <property type="match status" value="1"/>
</dbReference>
<keyword evidence="13 14" id="KW-0472">Membrane</keyword>
<feature type="domain" description="Histidine kinase" evidence="15">
    <location>
        <begin position="556"/>
        <end position="768"/>
    </location>
</feature>
<keyword evidence="8" id="KW-0547">Nucleotide-binding</keyword>
<dbReference type="CDD" id="cd00082">
    <property type="entry name" value="HisKA"/>
    <property type="match status" value="1"/>
</dbReference>
<keyword evidence="19" id="KW-1185">Reference proteome</keyword>
<evidence type="ECO:0000313" key="18">
    <source>
        <dbReference type="EMBL" id="MBW4710200.1"/>
    </source>
</evidence>
<dbReference type="EMBL" id="JAHXDN010000006">
    <property type="protein sequence ID" value="MBW4710200.1"/>
    <property type="molecule type" value="Genomic_DNA"/>
</dbReference>
<feature type="domain" description="PAC" evidence="17">
    <location>
        <begin position="484"/>
        <end position="536"/>
    </location>
</feature>
<accession>A0A9X1G039</accession>
<keyword evidence="12" id="KW-0902">Two-component regulatory system</keyword>
<reference evidence="18" key="1">
    <citation type="submission" date="2021-07" db="EMBL/GenBank/DDBJ databases">
        <title>Roseobacter insulae sp. nov., isolated from a tidal flat.</title>
        <authorList>
            <person name="Park S."/>
            <person name="Yoon J.-H."/>
        </authorList>
    </citation>
    <scope>NUCLEOTIDE SEQUENCE</scope>
    <source>
        <strain evidence="18">YSTF-M11</strain>
    </source>
</reference>
<dbReference type="PROSITE" id="PS50113">
    <property type="entry name" value="PAC"/>
    <property type="match status" value="1"/>
</dbReference>
<dbReference type="PANTHER" id="PTHR43065">
    <property type="entry name" value="SENSOR HISTIDINE KINASE"/>
    <property type="match status" value="1"/>
</dbReference>
<dbReference type="InterPro" id="IPR001610">
    <property type="entry name" value="PAC"/>
</dbReference>
<evidence type="ECO:0000256" key="12">
    <source>
        <dbReference type="ARBA" id="ARBA00023012"/>
    </source>
</evidence>
<evidence type="ECO:0000256" key="10">
    <source>
        <dbReference type="ARBA" id="ARBA00022840"/>
    </source>
</evidence>
<dbReference type="SMART" id="SM00387">
    <property type="entry name" value="HATPase_c"/>
    <property type="match status" value="1"/>
</dbReference>
<dbReference type="InterPro" id="IPR000014">
    <property type="entry name" value="PAS"/>
</dbReference>
<feature type="transmembrane region" description="Helical" evidence="14">
    <location>
        <begin position="341"/>
        <end position="362"/>
    </location>
</feature>
<evidence type="ECO:0000256" key="2">
    <source>
        <dbReference type="ARBA" id="ARBA00004651"/>
    </source>
</evidence>
<evidence type="ECO:0000256" key="4">
    <source>
        <dbReference type="ARBA" id="ARBA00022475"/>
    </source>
</evidence>
<evidence type="ECO:0000256" key="8">
    <source>
        <dbReference type="ARBA" id="ARBA00022741"/>
    </source>
</evidence>
<dbReference type="GO" id="GO:0000155">
    <property type="term" value="F:phosphorelay sensor kinase activity"/>
    <property type="evidence" value="ECO:0007669"/>
    <property type="project" value="InterPro"/>
</dbReference>
<feature type="domain" description="PAS" evidence="16">
    <location>
        <begin position="411"/>
        <end position="467"/>
    </location>
</feature>
<dbReference type="SMART" id="SM00091">
    <property type="entry name" value="PAS"/>
    <property type="match status" value="1"/>
</dbReference>
<evidence type="ECO:0000256" key="9">
    <source>
        <dbReference type="ARBA" id="ARBA00022777"/>
    </source>
</evidence>
<dbReference type="SMART" id="SM00086">
    <property type="entry name" value="PAC"/>
    <property type="match status" value="1"/>
</dbReference>
<dbReference type="CDD" id="cd00130">
    <property type="entry name" value="PAS"/>
    <property type="match status" value="1"/>
</dbReference>
<keyword evidence="10" id="KW-0067">ATP-binding</keyword>
<comment type="caution">
    <text evidence="18">The sequence shown here is derived from an EMBL/GenBank/DDBJ whole genome shotgun (WGS) entry which is preliminary data.</text>
</comment>
<evidence type="ECO:0000313" key="19">
    <source>
        <dbReference type="Proteomes" id="UP001138661"/>
    </source>
</evidence>
<dbReference type="GO" id="GO:0005524">
    <property type="term" value="F:ATP binding"/>
    <property type="evidence" value="ECO:0007669"/>
    <property type="project" value="UniProtKB-KW"/>
</dbReference>
<dbReference type="Pfam" id="PF02743">
    <property type="entry name" value="dCache_1"/>
    <property type="match status" value="1"/>
</dbReference>
<dbReference type="AlphaFoldDB" id="A0A9X1G039"/>
<name>A0A9X1G039_9RHOB</name>
<dbReference type="EC" id="2.7.13.3" evidence="3"/>
<comment type="subcellular location">
    <subcellularLocation>
        <location evidence="2">Cell membrane</location>
        <topology evidence="2">Multi-pass membrane protein</topology>
    </subcellularLocation>
</comment>
<dbReference type="NCBIfam" id="TIGR00229">
    <property type="entry name" value="sensory_box"/>
    <property type="match status" value="1"/>
</dbReference>
<evidence type="ECO:0000256" key="3">
    <source>
        <dbReference type="ARBA" id="ARBA00012438"/>
    </source>
</evidence>
<dbReference type="InterPro" id="IPR033479">
    <property type="entry name" value="dCache_1"/>
</dbReference>
<evidence type="ECO:0000256" key="6">
    <source>
        <dbReference type="ARBA" id="ARBA00022679"/>
    </source>
</evidence>
<evidence type="ECO:0000259" key="15">
    <source>
        <dbReference type="PROSITE" id="PS50109"/>
    </source>
</evidence>
<evidence type="ECO:0000259" key="17">
    <source>
        <dbReference type="PROSITE" id="PS50113"/>
    </source>
</evidence>
<dbReference type="RefSeq" id="WP_219506435.1">
    <property type="nucleotide sequence ID" value="NZ_JAHXDN010000006.1"/>
</dbReference>
<organism evidence="18 19">
    <name type="scientific">Roseobacter insulae</name>
    <dbReference type="NCBI Taxonomy" id="2859783"/>
    <lineage>
        <taxon>Bacteria</taxon>
        <taxon>Pseudomonadati</taxon>
        <taxon>Pseudomonadota</taxon>
        <taxon>Alphaproteobacteria</taxon>
        <taxon>Rhodobacterales</taxon>
        <taxon>Roseobacteraceae</taxon>
        <taxon>Roseobacter</taxon>
    </lineage>
</organism>
<gene>
    <name evidence="18" type="ORF">KX928_20630</name>
</gene>